<feature type="non-terminal residue" evidence="2">
    <location>
        <position position="223"/>
    </location>
</feature>
<accession>N1PNX8</accession>
<organism evidence="2 3">
    <name type="scientific">Dothistroma septosporum (strain NZE10 / CBS 128990)</name>
    <name type="common">Red band needle blight fungus</name>
    <name type="synonym">Mycosphaerella pini</name>
    <dbReference type="NCBI Taxonomy" id="675120"/>
    <lineage>
        <taxon>Eukaryota</taxon>
        <taxon>Fungi</taxon>
        <taxon>Dikarya</taxon>
        <taxon>Ascomycota</taxon>
        <taxon>Pezizomycotina</taxon>
        <taxon>Dothideomycetes</taxon>
        <taxon>Dothideomycetidae</taxon>
        <taxon>Mycosphaerellales</taxon>
        <taxon>Mycosphaerellaceae</taxon>
        <taxon>Dothistroma</taxon>
    </lineage>
</organism>
<proteinExistence type="predicted"/>
<evidence type="ECO:0000256" key="1">
    <source>
        <dbReference type="SAM" id="MobiDB-lite"/>
    </source>
</evidence>
<evidence type="ECO:0000313" key="2">
    <source>
        <dbReference type="EMBL" id="EME45116.1"/>
    </source>
</evidence>
<reference evidence="3" key="1">
    <citation type="journal article" date="2012" name="PLoS Genet.">
        <title>The genomes of the fungal plant pathogens Cladosporium fulvum and Dothistroma septosporum reveal adaptation to different hosts and lifestyles but also signatures of common ancestry.</title>
        <authorList>
            <person name="de Wit P.J.G.M."/>
            <person name="van der Burgt A."/>
            <person name="Oekmen B."/>
            <person name="Stergiopoulos I."/>
            <person name="Abd-Elsalam K.A."/>
            <person name="Aerts A.L."/>
            <person name="Bahkali A.H."/>
            <person name="Beenen H.G."/>
            <person name="Chettri P."/>
            <person name="Cox M.P."/>
            <person name="Datema E."/>
            <person name="de Vries R.P."/>
            <person name="Dhillon B."/>
            <person name="Ganley A.R."/>
            <person name="Griffiths S.A."/>
            <person name="Guo Y."/>
            <person name="Hamelin R.C."/>
            <person name="Henrissat B."/>
            <person name="Kabir M.S."/>
            <person name="Jashni M.K."/>
            <person name="Kema G."/>
            <person name="Klaubauf S."/>
            <person name="Lapidus A."/>
            <person name="Levasseur A."/>
            <person name="Lindquist E."/>
            <person name="Mehrabi R."/>
            <person name="Ohm R.A."/>
            <person name="Owen T.J."/>
            <person name="Salamov A."/>
            <person name="Schwelm A."/>
            <person name="Schijlen E."/>
            <person name="Sun H."/>
            <person name="van den Burg H.A."/>
            <person name="van Ham R.C.H.J."/>
            <person name="Zhang S."/>
            <person name="Goodwin S.B."/>
            <person name="Grigoriev I.V."/>
            <person name="Collemare J."/>
            <person name="Bradshaw R.E."/>
        </authorList>
    </citation>
    <scope>NUCLEOTIDE SEQUENCE [LARGE SCALE GENOMIC DNA]</scope>
    <source>
        <strain evidence="3">NZE10 / CBS 128990</strain>
    </source>
</reference>
<name>N1PNX8_DOTSN</name>
<feature type="compositionally biased region" description="Polar residues" evidence="1">
    <location>
        <begin position="19"/>
        <end position="34"/>
    </location>
</feature>
<gene>
    <name evidence="2" type="ORF">DOTSEDRAFT_70980</name>
</gene>
<dbReference type="HOGENOM" id="CLU_1242701_0_0_1"/>
<dbReference type="Proteomes" id="UP000016933">
    <property type="component" value="Unassembled WGS sequence"/>
</dbReference>
<dbReference type="AlphaFoldDB" id="N1PNX8"/>
<feature type="compositionally biased region" description="Pro residues" evidence="1">
    <location>
        <begin position="213"/>
        <end position="223"/>
    </location>
</feature>
<keyword evidence="3" id="KW-1185">Reference proteome</keyword>
<sequence length="223" mass="24305">MECAIGTPDESPPRGILVQQPSPSSTMHNDNGVRNTAHPFGVIGQEVKAASHTSTASTCSSDDREGGDPVDTFTSSRERERAGSLRELVEQSTPIESIAFESQAERFDCTPSCHHISPTNSERVMTELFSRSPVFTLQAAPQSTLCNFGFPPSHVIDPFRSATCHLPLPPFSVHIPPEFNFQHHSPTTSANGYRQVNRKLLPPPMRGSELHPAAPPNSSPERI</sequence>
<protein>
    <submittedName>
        <fullName evidence="2">Uncharacterized protein</fullName>
    </submittedName>
</protein>
<dbReference type="EMBL" id="KB446538">
    <property type="protein sequence ID" value="EME45116.1"/>
    <property type="molecule type" value="Genomic_DNA"/>
</dbReference>
<reference evidence="2 3" key="2">
    <citation type="journal article" date="2012" name="PLoS Pathog.">
        <title>Diverse lifestyles and strategies of plant pathogenesis encoded in the genomes of eighteen Dothideomycetes fungi.</title>
        <authorList>
            <person name="Ohm R.A."/>
            <person name="Feau N."/>
            <person name="Henrissat B."/>
            <person name="Schoch C.L."/>
            <person name="Horwitz B.A."/>
            <person name="Barry K.W."/>
            <person name="Condon B.J."/>
            <person name="Copeland A.C."/>
            <person name="Dhillon B."/>
            <person name="Glaser F."/>
            <person name="Hesse C.N."/>
            <person name="Kosti I."/>
            <person name="LaButti K."/>
            <person name="Lindquist E.A."/>
            <person name="Lucas S."/>
            <person name="Salamov A.A."/>
            <person name="Bradshaw R.E."/>
            <person name="Ciuffetti L."/>
            <person name="Hamelin R.C."/>
            <person name="Kema G.H.J."/>
            <person name="Lawrence C."/>
            <person name="Scott J.A."/>
            <person name="Spatafora J.W."/>
            <person name="Turgeon B.G."/>
            <person name="de Wit P.J.G.M."/>
            <person name="Zhong S."/>
            <person name="Goodwin S.B."/>
            <person name="Grigoriev I.V."/>
        </authorList>
    </citation>
    <scope>NUCLEOTIDE SEQUENCE [LARGE SCALE GENOMIC DNA]</scope>
    <source>
        <strain evidence="3">NZE10 / CBS 128990</strain>
    </source>
</reference>
<evidence type="ECO:0000313" key="3">
    <source>
        <dbReference type="Proteomes" id="UP000016933"/>
    </source>
</evidence>
<feature type="region of interest" description="Disordered" evidence="1">
    <location>
        <begin position="1"/>
        <end position="82"/>
    </location>
</feature>
<feature type="region of interest" description="Disordered" evidence="1">
    <location>
        <begin position="199"/>
        <end position="223"/>
    </location>
</feature>
<feature type="compositionally biased region" description="Low complexity" evidence="1">
    <location>
        <begin position="50"/>
        <end position="60"/>
    </location>
</feature>